<evidence type="ECO:0000313" key="2">
    <source>
        <dbReference type="EMBL" id="MBB4193212.1"/>
    </source>
</evidence>
<evidence type="ECO:0000256" key="1">
    <source>
        <dbReference type="SAM" id="Phobius"/>
    </source>
</evidence>
<sequence length="115" mass="12714">MLRFVGLSFIFGAVAFLVLELMRLHWGDDSMFTEPYLGFWFLFGELIGGIGVQTIFGLLIGGALFVISRTPDKVRRSLITSTITTTIVTSLMLIGVYGHRTERTVVEAISLRGAL</sequence>
<organism evidence="2 3">
    <name type="scientific">Rhizobium aethiopicum</name>
    <dbReference type="NCBI Taxonomy" id="1138170"/>
    <lineage>
        <taxon>Bacteria</taxon>
        <taxon>Pseudomonadati</taxon>
        <taxon>Pseudomonadota</taxon>
        <taxon>Alphaproteobacteria</taxon>
        <taxon>Hyphomicrobiales</taxon>
        <taxon>Rhizobiaceae</taxon>
        <taxon>Rhizobium/Agrobacterium group</taxon>
        <taxon>Rhizobium</taxon>
    </lineage>
</organism>
<keyword evidence="1" id="KW-0812">Transmembrane</keyword>
<proteinExistence type="predicted"/>
<accession>A0A7W6MJS6</accession>
<feature type="transmembrane region" description="Helical" evidence="1">
    <location>
        <begin position="78"/>
        <end position="97"/>
    </location>
</feature>
<keyword evidence="1" id="KW-0472">Membrane</keyword>
<comment type="caution">
    <text evidence="2">The sequence shown here is derived from an EMBL/GenBank/DDBJ whole genome shotgun (WGS) entry which is preliminary data.</text>
</comment>
<dbReference type="AlphaFoldDB" id="A0A7W6MJS6"/>
<evidence type="ECO:0000313" key="3">
    <source>
        <dbReference type="Proteomes" id="UP000524492"/>
    </source>
</evidence>
<keyword evidence="3" id="KW-1185">Reference proteome</keyword>
<dbReference type="RefSeq" id="WP_040111697.1">
    <property type="nucleotide sequence ID" value="NZ_JACIFV010000011.1"/>
</dbReference>
<dbReference type="Proteomes" id="UP000524492">
    <property type="component" value="Unassembled WGS sequence"/>
</dbReference>
<reference evidence="2 3" key="1">
    <citation type="submission" date="2020-08" db="EMBL/GenBank/DDBJ databases">
        <title>Genomic Encyclopedia of Type Strains, Phase IV (KMG-V): Genome sequencing to study the core and pangenomes of soil and plant-associated prokaryotes.</title>
        <authorList>
            <person name="Whitman W."/>
        </authorList>
    </citation>
    <scope>NUCLEOTIDE SEQUENCE [LARGE SCALE GENOMIC DNA]</scope>
    <source>
        <strain evidence="2 3">SEMIA 4074</strain>
    </source>
</reference>
<name>A0A7W6MJS6_9HYPH</name>
<dbReference type="EMBL" id="JACIFV010000011">
    <property type="protein sequence ID" value="MBB4193212.1"/>
    <property type="molecule type" value="Genomic_DNA"/>
</dbReference>
<keyword evidence="1" id="KW-1133">Transmembrane helix</keyword>
<feature type="transmembrane region" description="Helical" evidence="1">
    <location>
        <begin position="39"/>
        <end position="66"/>
    </location>
</feature>
<protein>
    <submittedName>
        <fullName evidence="2">Uncharacterized protein</fullName>
    </submittedName>
</protein>
<gene>
    <name evidence="2" type="ORF">GGD53_003376</name>
</gene>